<proteinExistence type="predicted"/>
<name>A0A0K1PKG4_9BACT</name>
<organism evidence="3 4">
    <name type="scientific">Labilithrix luteola</name>
    <dbReference type="NCBI Taxonomy" id="1391654"/>
    <lineage>
        <taxon>Bacteria</taxon>
        <taxon>Pseudomonadati</taxon>
        <taxon>Myxococcota</taxon>
        <taxon>Polyangia</taxon>
        <taxon>Polyangiales</taxon>
        <taxon>Labilitrichaceae</taxon>
        <taxon>Labilithrix</taxon>
    </lineage>
</organism>
<evidence type="ECO:0008006" key="5">
    <source>
        <dbReference type="Google" id="ProtNLM"/>
    </source>
</evidence>
<keyword evidence="4" id="KW-1185">Reference proteome</keyword>
<feature type="signal peptide" evidence="2">
    <location>
        <begin position="1"/>
        <end position="19"/>
    </location>
</feature>
<dbReference type="Proteomes" id="UP000064967">
    <property type="component" value="Chromosome"/>
</dbReference>
<dbReference type="PROSITE" id="PS51257">
    <property type="entry name" value="PROKAR_LIPOPROTEIN"/>
    <property type="match status" value="1"/>
</dbReference>
<keyword evidence="2" id="KW-0732">Signal</keyword>
<evidence type="ECO:0000256" key="2">
    <source>
        <dbReference type="SAM" id="SignalP"/>
    </source>
</evidence>
<dbReference type="STRING" id="1391654.AKJ09_00263"/>
<dbReference type="RefSeq" id="WP_169927156.1">
    <property type="nucleotide sequence ID" value="NZ_CP012333.1"/>
</dbReference>
<dbReference type="KEGG" id="llu:AKJ09_00263"/>
<reference evidence="3 4" key="1">
    <citation type="submission" date="2015-08" db="EMBL/GenBank/DDBJ databases">
        <authorList>
            <person name="Babu N.S."/>
            <person name="Beckwith C.J."/>
            <person name="Beseler K.G."/>
            <person name="Brison A."/>
            <person name="Carone J.V."/>
            <person name="Caskin T.P."/>
            <person name="Diamond M."/>
            <person name="Durham M.E."/>
            <person name="Foxe J.M."/>
            <person name="Go M."/>
            <person name="Henderson B.A."/>
            <person name="Jones I.B."/>
            <person name="McGettigan J.A."/>
            <person name="Micheletti S.J."/>
            <person name="Nasrallah M.E."/>
            <person name="Ortiz D."/>
            <person name="Piller C.R."/>
            <person name="Privatt S.R."/>
            <person name="Schneider S.L."/>
            <person name="Sharp S."/>
            <person name="Smith T.C."/>
            <person name="Stanton J.D."/>
            <person name="Ullery H.E."/>
            <person name="Wilson R.J."/>
            <person name="Serrano M.G."/>
            <person name="Buck G."/>
            <person name="Lee V."/>
            <person name="Wang Y."/>
            <person name="Carvalho R."/>
            <person name="Voegtly L."/>
            <person name="Shi R."/>
            <person name="Duckworth R."/>
            <person name="Johnson A."/>
            <person name="Loviza R."/>
            <person name="Walstead R."/>
            <person name="Shah Z."/>
            <person name="Kiflezghi M."/>
            <person name="Wade K."/>
            <person name="Ball S.L."/>
            <person name="Bradley K.W."/>
            <person name="Asai D.J."/>
            <person name="Bowman C.A."/>
            <person name="Russell D.A."/>
            <person name="Pope W.H."/>
            <person name="Jacobs-Sera D."/>
            <person name="Hendrix R.W."/>
            <person name="Hatfull G.F."/>
        </authorList>
    </citation>
    <scope>NUCLEOTIDE SEQUENCE [LARGE SCALE GENOMIC DNA]</scope>
    <source>
        <strain evidence="3 4">DSM 27648</strain>
    </source>
</reference>
<feature type="chain" id="PRO_5005465606" description="Type IV fimbrial biogenesis protein PilY1" evidence="2">
    <location>
        <begin position="20"/>
        <end position="443"/>
    </location>
</feature>
<feature type="region of interest" description="Disordered" evidence="1">
    <location>
        <begin position="29"/>
        <end position="80"/>
    </location>
</feature>
<accession>A0A0K1PKG4</accession>
<dbReference type="EMBL" id="CP012333">
    <property type="protein sequence ID" value="AKU93599.1"/>
    <property type="molecule type" value="Genomic_DNA"/>
</dbReference>
<gene>
    <name evidence="3" type="ORF">AKJ09_00263</name>
</gene>
<feature type="compositionally biased region" description="Low complexity" evidence="1">
    <location>
        <begin position="44"/>
        <end position="70"/>
    </location>
</feature>
<evidence type="ECO:0000313" key="3">
    <source>
        <dbReference type="EMBL" id="AKU93599.1"/>
    </source>
</evidence>
<sequence>MKLSLRNASIATTIAWALAQGVIACADADSTEPTSETSEKDASSETPSTTLPSSDATTSNDAADAAADAPADGDADIDAGNPMCTTEGWCTTDAPVSEWMNGVYNAGDGTAWAVSEQGNVLRFDGHHWAIHTALTVGAPLPAIIGRGPTDVWTGNNKGLWHSEVVADAGPGDGGDAGASNVVWTPFSLSEPINIMAMWASPAGDLYLAGTTTVAPVGKTRVFSMAAGTNTWVVDPLISARTDLNEPTGGVVSSNGDVWMMVMATGATSAANRIVHRRSQPSVMWIDEAPVFDKLPNASFWGIGIAGDKIFISTKTNYSNACYYVGTDNGPVDDAGVPTMTWTRGTWLDPTMSDNSARTGVWGAAANDVWTAGENGQINHFDGTKWRIAHTSIDGKPIVVNLTGMHAISNDDIWVVGGTTSPFGMTGQGIALHKLSPAVAGGTK</sequence>
<evidence type="ECO:0000256" key="1">
    <source>
        <dbReference type="SAM" id="MobiDB-lite"/>
    </source>
</evidence>
<dbReference type="AlphaFoldDB" id="A0A0K1PKG4"/>
<evidence type="ECO:0000313" key="4">
    <source>
        <dbReference type="Proteomes" id="UP000064967"/>
    </source>
</evidence>
<protein>
    <recommendedName>
        <fullName evidence="5">Type IV fimbrial biogenesis protein PilY1</fullName>
    </recommendedName>
</protein>